<dbReference type="SUPFAM" id="SSF81321">
    <property type="entry name" value="Family A G protein-coupled receptor-like"/>
    <property type="match status" value="1"/>
</dbReference>
<dbReference type="GO" id="GO:0005886">
    <property type="term" value="C:plasma membrane"/>
    <property type="evidence" value="ECO:0007669"/>
    <property type="project" value="UniProtKB-SubCell"/>
</dbReference>
<keyword evidence="3 9" id="KW-0812">Transmembrane</keyword>
<evidence type="ECO:0000313" key="10">
    <source>
        <dbReference type="EMBL" id="ELT93063.1"/>
    </source>
</evidence>
<dbReference type="EMBL" id="KB309904">
    <property type="protein sequence ID" value="ELT93063.1"/>
    <property type="molecule type" value="Genomic_DNA"/>
</dbReference>
<evidence type="ECO:0000256" key="5">
    <source>
        <dbReference type="ARBA" id="ARBA00023040"/>
    </source>
</evidence>
<dbReference type="InterPro" id="IPR000276">
    <property type="entry name" value="GPCR_Rhodpsn"/>
</dbReference>
<dbReference type="Gene3D" id="1.20.1070.10">
    <property type="entry name" value="Rhodopsin 7-helix transmembrane proteins"/>
    <property type="match status" value="1"/>
</dbReference>
<dbReference type="PANTHER" id="PTHR24228">
    <property type="entry name" value="B2 BRADYKININ RECEPTOR/ANGIOTENSIN II RECEPTOR"/>
    <property type="match status" value="1"/>
</dbReference>
<evidence type="ECO:0000313" key="11">
    <source>
        <dbReference type="EnsemblMetazoa" id="CapteP218137"/>
    </source>
</evidence>
<dbReference type="HOGENOM" id="CLU_967226_0_0_1"/>
<dbReference type="EnsemblMetazoa" id="CapteT218137">
    <property type="protein sequence ID" value="CapteP218137"/>
    <property type="gene ID" value="CapteG218137"/>
</dbReference>
<evidence type="ECO:0000256" key="1">
    <source>
        <dbReference type="ARBA" id="ARBA00004651"/>
    </source>
</evidence>
<keyword evidence="5" id="KW-0297">G-protein coupled receptor</keyword>
<organism evidence="10">
    <name type="scientific">Capitella teleta</name>
    <name type="common">Polychaete worm</name>
    <dbReference type="NCBI Taxonomy" id="283909"/>
    <lineage>
        <taxon>Eukaryota</taxon>
        <taxon>Metazoa</taxon>
        <taxon>Spiralia</taxon>
        <taxon>Lophotrochozoa</taxon>
        <taxon>Annelida</taxon>
        <taxon>Polychaeta</taxon>
        <taxon>Sedentaria</taxon>
        <taxon>Scolecida</taxon>
        <taxon>Capitellidae</taxon>
        <taxon>Capitella</taxon>
    </lineage>
</organism>
<feature type="transmembrane region" description="Helical" evidence="9">
    <location>
        <begin position="92"/>
        <end position="116"/>
    </location>
</feature>
<dbReference type="GO" id="GO:0004930">
    <property type="term" value="F:G protein-coupled receptor activity"/>
    <property type="evidence" value="ECO:0007669"/>
    <property type="project" value="UniProtKB-KW"/>
</dbReference>
<dbReference type="OrthoDB" id="6153266at2759"/>
<protein>
    <recommendedName>
        <fullName evidence="13">G-protein coupled receptors family 1 profile domain-containing protein</fullName>
    </recommendedName>
</protein>
<evidence type="ECO:0000256" key="7">
    <source>
        <dbReference type="ARBA" id="ARBA00023170"/>
    </source>
</evidence>
<sequence>METTASLATDATLSPSAETPPFLPAWIGPVTLTVATLVSLIGVPGNATIVLIYSRKRRLNRVFILILATVDLIASSITVPSVPFIFKELVQPWYETFCWGLSIGLITMSIWMLDCIAFEYHRAICRPFSVKWSQNLNIAVIGSGVAWSFTLAILAWLNLPIMTPMTMWYVLISLAIMAGLYSHIVIFLMKRKKIRLKSRGHLQGNAAASSTRISEECTGSVNNHSSQIAPQESAFRAPPPGSKGAYTVKHIAESGCKPFYLNDISVSDGINSNCFVKGTFNNNCFL</sequence>
<keyword evidence="6 9" id="KW-0472">Membrane</keyword>
<evidence type="ECO:0008006" key="13">
    <source>
        <dbReference type="Google" id="ProtNLM"/>
    </source>
</evidence>
<feature type="transmembrane region" description="Helical" evidence="9">
    <location>
        <begin position="168"/>
        <end position="189"/>
    </location>
</feature>
<evidence type="ECO:0000256" key="2">
    <source>
        <dbReference type="ARBA" id="ARBA00022475"/>
    </source>
</evidence>
<keyword evidence="2" id="KW-1003">Cell membrane</keyword>
<reference evidence="12" key="1">
    <citation type="submission" date="2012-12" db="EMBL/GenBank/DDBJ databases">
        <authorList>
            <person name="Hellsten U."/>
            <person name="Grimwood J."/>
            <person name="Chapman J.A."/>
            <person name="Shapiro H."/>
            <person name="Aerts A."/>
            <person name="Otillar R.P."/>
            <person name="Terry A.Y."/>
            <person name="Boore J.L."/>
            <person name="Simakov O."/>
            <person name="Marletaz F."/>
            <person name="Cho S.-J."/>
            <person name="Edsinger-Gonzales E."/>
            <person name="Havlak P."/>
            <person name="Kuo D.-H."/>
            <person name="Larsson T."/>
            <person name="Lv J."/>
            <person name="Arendt D."/>
            <person name="Savage R."/>
            <person name="Osoegawa K."/>
            <person name="de Jong P."/>
            <person name="Lindberg D.R."/>
            <person name="Seaver E.C."/>
            <person name="Weisblat D.A."/>
            <person name="Putnam N.H."/>
            <person name="Grigoriev I.V."/>
            <person name="Rokhsar D.S."/>
        </authorList>
    </citation>
    <scope>NUCLEOTIDE SEQUENCE</scope>
    <source>
        <strain evidence="12">I ESC-2004</strain>
    </source>
</reference>
<keyword evidence="7" id="KW-0675">Receptor</keyword>
<evidence type="ECO:0000256" key="6">
    <source>
        <dbReference type="ARBA" id="ARBA00023136"/>
    </source>
</evidence>
<dbReference type="STRING" id="283909.R7TGX1"/>
<feature type="transmembrane region" description="Helical" evidence="9">
    <location>
        <begin position="62"/>
        <end position="86"/>
    </location>
</feature>
<proteinExistence type="predicted"/>
<keyword evidence="8" id="KW-0807">Transducer</keyword>
<dbReference type="PANTHER" id="PTHR24228:SF61">
    <property type="entry name" value="G-PROTEIN COUPLED RECEPTORS FAMILY 1 PROFILE DOMAIN-CONTAINING PROTEIN"/>
    <property type="match status" value="1"/>
</dbReference>
<keyword evidence="12" id="KW-1185">Reference proteome</keyword>
<dbReference type="PRINTS" id="PR00237">
    <property type="entry name" value="GPCRRHODOPSN"/>
</dbReference>
<dbReference type="CDD" id="cd00637">
    <property type="entry name" value="7tm_classA_rhodopsin-like"/>
    <property type="match status" value="1"/>
</dbReference>
<evidence type="ECO:0000256" key="4">
    <source>
        <dbReference type="ARBA" id="ARBA00022989"/>
    </source>
</evidence>
<gene>
    <name evidence="10" type="ORF">CAPTEDRAFT_218137</name>
</gene>
<accession>R7TGX1</accession>
<feature type="transmembrane region" description="Helical" evidence="9">
    <location>
        <begin position="136"/>
        <end position="156"/>
    </location>
</feature>
<evidence type="ECO:0000313" key="12">
    <source>
        <dbReference type="Proteomes" id="UP000014760"/>
    </source>
</evidence>
<dbReference type="Proteomes" id="UP000014760">
    <property type="component" value="Unassembled WGS sequence"/>
</dbReference>
<evidence type="ECO:0000256" key="3">
    <source>
        <dbReference type="ARBA" id="ARBA00022692"/>
    </source>
</evidence>
<evidence type="ECO:0000256" key="8">
    <source>
        <dbReference type="ARBA" id="ARBA00023224"/>
    </source>
</evidence>
<name>R7TGX1_CAPTE</name>
<comment type="subcellular location">
    <subcellularLocation>
        <location evidence="1">Cell membrane</location>
        <topology evidence="1">Multi-pass membrane protein</topology>
    </subcellularLocation>
</comment>
<evidence type="ECO:0000256" key="9">
    <source>
        <dbReference type="SAM" id="Phobius"/>
    </source>
</evidence>
<keyword evidence="4 9" id="KW-1133">Transmembrane helix</keyword>
<reference evidence="10 12" key="2">
    <citation type="journal article" date="2013" name="Nature">
        <title>Insights into bilaterian evolution from three spiralian genomes.</title>
        <authorList>
            <person name="Simakov O."/>
            <person name="Marletaz F."/>
            <person name="Cho S.J."/>
            <person name="Edsinger-Gonzales E."/>
            <person name="Havlak P."/>
            <person name="Hellsten U."/>
            <person name="Kuo D.H."/>
            <person name="Larsson T."/>
            <person name="Lv J."/>
            <person name="Arendt D."/>
            <person name="Savage R."/>
            <person name="Osoegawa K."/>
            <person name="de Jong P."/>
            <person name="Grimwood J."/>
            <person name="Chapman J.A."/>
            <person name="Shapiro H."/>
            <person name="Aerts A."/>
            <person name="Otillar R.P."/>
            <person name="Terry A.Y."/>
            <person name="Boore J.L."/>
            <person name="Grigoriev I.V."/>
            <person name="Lindberg D.R."/>
            <person name="Seaver E.C."/>
            <person name="Weisblat D.A."/>
            <person name="Putnam N.H."/>
            <person name="Rokhsar D.S."/>
        </authorList>
    </citation>
    <scope>NUCLEOTIDE SEQUENCE</scope>
    <source>
        <strain evidence="10 12">I ESC-2004</strain>
    </source>
</reference>
<dbReference type="EMBL" id="AMQN01013017">
    <property type="status" value="NOT_ANNOTATED_CDS"/>
    <property type="molecule type" value="Genomic_DNA"/>
</dbReference>
<feature type="transmembrane region" description="Helical" evidence="9">
    <location>
        <begin position="26"/>
        <end position="53"/>
    </location>
</feature>
<reference evidence="11" key="3">
    <citation type="submission" date="2015-06" db="UniProtKB">
        <authorList>
            <consortium name="EnsemblMetazoa"/>
        </authorList>
    </citation>
    <scope>IDENTIFICATION</scope>
</reference>
<dbReference type="AlphaFoldDB" id="R7TGX1"/>